<keyword evidence="1" id="KW-0812">Transmembrane</keyword>
<proteinExistence type="predicted"/>
<keyword evidence="1" id="KW-1133">Transmembrane helix</keyword>
<organism evidence="2 3">
    <name type="scientific">Erwinia phage vB_EamM_Kwan</name>
    <dbReference type="NCBI Taxonomy" id="1883374"/>
    <lineage>
        <taxon>Viruses</taxon>
        <taxon>Duplodnaviria</taxon>
        <taxon>Heunggongvirae</taxon>
        <taxon>Uroviricota</taxon>
        <taxon>Caudoviricetes</taxon>
        <taxon>Chimalliviridae</taxon>
        <taxon>Wellingtonvirus</taxon>
        <taxon>Wellingtonvirus wellington</taxon>
    </lineage>
</organism>
<gene>
    <name evidence="2" type="ORF">KWAN_208</name>
</gene>
<accession>A0A1B2IE65</accession>
<dbReference type="KEGG" id="vg:29062052"/>
<name>A0A1B2IE65_9CAUD</name>
<sequence>MRTLLTAIIWVFGFLIAMGSIIALAVASFLYYIVPMVFVIPGRVIGWTEQGVEPCLKKR</sequence>
<keyword evidence="1" id="KW-0472">Membrane</keyword>
<protein>
    <recommendedName>
        <fullName evidence="4">Inner membrane protein</fullName>
    </recommendedName>
</protein>
<evidence type="ECO:0000313" key="2">
    <source>
        <dbReference type="EMBL" id="ANZ49560.1"/>
    </source>
</evidence>
<dbReference type="Proteomes" id="UP000202923">
    <property type="component" value="Genome"/>
</dbReference>
<evidence type="ECO:0000313" key="3">
    <source>
        <dbReference type="Proteomes" id="UP000202923"/>
    </source>
</evidence>
<reference evidence="2 3" key="1">
    <citation type="submission" date="2016-06" db="EMBL/GenBank/DDBJ databases">
        <authorList>
            <person name="Kjaerup R.B."/>
            <person name="Dalgaard T.S."/>
            <person name="Juul-Madsen H.R."/>
        </authorList>
    </citation>
    <scope>NUCLEOTIDE SEQUENCE [LARGE SCALE GENOMIC DNA]</scope>
</reference>
<evidence type="ECO:0008006" key="4">
    <source>
        <dbReference type="Google" id="ProtNLM"/>
    </source>
</evidence>
<feature type="transmembrane region" description="Helical" evidence="1">
    <location>
        <begin position="7"/>
        <end position="34"/>
    </location>
</feature>
<dbReference type="RefSeq" id="YP_009278813.1">
    <property type="nucleotide sequence ID" value="NC_031010.1"/>
</dbReference>
<dbReference type="GeneID" id="29062052"/>
<dbReference type="EMBL" id="KX397369">
    <property type="protein sequence ID" value="ANZ49560.1"/>
    <property type="molecule type" value="Genomic_DNA"/>
</dbReference>
<evidence type="ECO:0000256" key="1">
    <source>
        <dbReference type="SAM" id="Phobius"/>
    </source>
</evidence>